<evidence type="ECO:0000313" key="2">
    <source>
        <dbReference type="Proteomes" id="UP000224634"/>
    </source>
</evidence>
<protein>
    <submittedName>
        <fullName evidence="1">Uncharacterized protein</fullName>
    </submittedName>
</protein>
<sequence length="144" mass="15751">MLGQLSAEYAQILSKLKDVLPPNSSTTRAEASSRQHAENIGHMADNILQRLVLQFKHFELTLKENEKAACFSGQIALKHRKGHKDDPGMALPVRLDSLSLSDPGLHVVCPVSLVLILALRTGAVTQSSYDSLNSRDQKTPRPNG</sequence>
<evidence type="ECO:0000313" key="1">
    <source>
        <dbReference type="EMBL" id="PGH13185.1"/>
    </source>
</evidence>
<keyword evidence="2" id="KW-1185">Reference proteome</keyword>
<dbReference type="EMBL" id="PDNA01000107">
    <property type="protein sequence ID" value="PGH13185.1"/>
    <property type="molecule type" value="Genomic_DNA"/>
</dbReference>
<dbReference type="AlphaFoldDB" id="A0A2B7XW56"/>
<name>A0A2B7XW56_POLH7</name>
<proteinExistence type="predicted"/>
<dbReference type="Proteomes" id="UP000224634">
    <property type="component" value="Unassembled WGS sequence"/>
</dbReference>
<gene>
    <name evidence="1" type="ORF">AJ80_06431</name>
</gene>
<accession>A0A2B7XW56</accession>
<reference evidence="1 2" key="1">
    <citation type="submission" date="2017-10" db="EMBL/GenBank/DDBJ databases">
        <title>Comparative genomics in systemic dimorphic fungi from Ajellomycetaceae.</title>
        <authorList>
            <person name="Munoz J.F."/>
            <person name="Mcewen J.G."/>
            <person name="Clay O.K."/>
            <person name="Cuomo C.A."/>
        </authorList>
    </citation>
    <scope>NUCLEOTIDE SEQUENCE [LARGE SCALE GENOMIC DNA]</scope>
    <source>
        <strain evidence="1 2">UAMH7299</strain>
    </source>
</reference>
<organism evidence="1 2">
    <name type="scientific">Polytolypa hystricis (strain UAMH7299)</name>
    <dbReference type="NCBI Taxonomy" id="1447883"/>
    <lineage>
        <taxon>Eukaryota</taxon>
        <taxon>Fungi</taxon>
        <taxon>Dikarya</taxon>
        <taxon>Ascomycota</taxon>
        <taxon>Pezizomycotina</taxon>
        <taxon>Eurotiomycetes</taxon>
        <taxon>Eurotiomycetidae</taxon>
        <taxon>Onygenales</taxon>
        <taxon>Onygenales incertae sedis</taxon>
        <taxon>Polytolypa</taxon>
    </lineage>
</organism>
<comment type="caution">
    <text evidence="1">The sequence shown here is derived from an EMBL/GenBank/DDBJ whole genome shotgun (WGS) entry which is preliminary data.</text>
</comment>
<dbReference type="OrthoDB" id="3800957at2759"/>